<proteinExistence type="predicted"/>
<dbReference type="InterPro" id="IPR029058">
    <property type="entry name" value="AB_hydrolase_fold"/>
</dbReference>
<gene>
    <name evidence="2" type="ORF">GPA25_13055</name>
</gene>
<feature type="chain" id="PRO_5047465494" evidence="1">
    <location>
        <begin position="27"/>
        <end position="359"/>
    </location>
</feature>
<keyword evidence="1" id="KW-0732">Signal</keyword>
<dbReference type="Proteomes" id="UP000648984">
    <property type="component" value="Unassembled WGS sequence"/>
</dbReference>
<protein>
    <submittedName>
        <fullName evidence="2">Poly(3-hydroxybutyrate) depolymerase</fullName>
    </submittedName>
</protein>
<dbReference type="Gene3D" id="3.40.50.1820">
    <property type="entry name" value="alpha/beta hydrolase"/>
    <property type="match status" value="2"/>
</dbReference>
<dbReference type="SUPFAM" id="SSF53474">
    <property type="entry name" value="alpha/beta-Hydrolases"/>
    <property type="match status" value="1"/>
</dbReference>
<evidence type="ECO:0000256" key="1">
    <source>
        <dbReference type="SAM" id="SignalP"/>
    </source>
</evidence>
<evidence type="ECO:0000313" key="2">
    <source>
        <dbReference type="EMBL" id="NMG75688.1"/>
    </source>
</evidence>
<feature type="signal peptide" evidence="1">
    <location>
        <begin position="1"/>
        <end position="26"/>
    </location>
</feature>
<dbReference type="RefSeq" id="WP_169260840.1">
    <property type="nucleotide sequence ID" value="NZ_WTVQ01000020.1"/>
</dbReference>
<dbReference type="PANTHER" id="PTHR42972">
    <property type="entry name" value="TOL-PAL SYSTEM PROTEIN TOLB"/>
    <property type="match status" value="1"/>
</dbReference>
<reference evidence="2 3" key="1">
    <citation type="submission" date="2019-12" db="EMBL/GenBank/DDBJ databases">
        <title>Comparative genomics gives insights into the taxonomy of the Azoarcus-Aromatoleum group and reveals separate origins of nif in the plant-associated Azoarcus and non-plant-associated Aromatoleum sub-groups.</title>
        <authorList>
            <person name="Lafos M."/>
            <person name="Maluk M."/>
            <person name="Batista M."/>
            <person name="Junghare M."/>
            <person name="Carmona M."/>
            <person name="Faoro H."/>
            <person name="Cruz L.M."/>
            <person name="Battistoni F."/>
            <person name="De Souza E."/>
            <person name="Pedrosa F."/>
            <person name="Chen W.-M."/>
            <person name="Poole P.S."/>
            <person name="Dixon R.A."/>
            <person name="James E.K."/>
        </authorList>
    </citation>
    <scope>NUCLEOTIDE SEQUENCE [LARGE SCALE GENOMIC DNA]</scope>
    <source>
        <strain evidence="2 3">22Lin</strain>
    </source>
</reference>
<name>A0ABX1QCJ6_9RHOO</name>
<dbReference type="EMBL" id="WTVQ01000020">
    <property type="protein sequence ID" value="NMG75688.1"/>
    <property type="molecule type" value="Genomic_DNA"/>
</dbReference>
<accession>A0ABX1QCJ6</accession>
<evidence type="ECO:0000313" key="3">
    <source>
        <dbReference type="Proteomes" id="UP000648984"/>
    </source>
</evidence>
<dbReference type="PANTHER" id="PTHR42972:SF8">
    <property type="entry name" value="POLYHYDROXYBUTYRATE DEPOLYMERASE"/>
    <property type="match status" value="1"/>
</dbReference>
<comment type="caution">
    <text evidence="2">The sequence shown here is derived from an EMBL/GenBank/DDBJ whole genome shotgun (WGS) entry which is preliminary data.</text>
</comment>
<sequence>MTELLTPLKRLMGGFCLAALAAGAAAQGASPLPALGAQLSQLTVSGISSGGFMAVQFQVAHSSLVAGIGVLAAGPYECAEGSMWRALNNCMEPGTGARVPDTARTLARIDTQARAGRIDAPAGLRDDRVWVLAGGADRTVERPVVDALLGFYRQQVAGDAIRFVDVAPAGHAMISVADPQPNACGTSEPPYINRCGDLDAAGEMLAHLLGPLAPRSTSAGGEILAFDQRPFTGVAPVDLSIADQGYVYVPAACRGGGCRVHVAFHGCRQSEAQIGRRFVERAGYNEWADANRLLVLYPQARPRSGLAWGSLRWVYNPKGCWDWWGYTDAAYATRNGGQIKAVRAMLERLATPLSPAPER</sequence>
<organism evidence="2 3">
    <name type="scientific">Aromatoleum diolicum</name>
    <dbReference type="NCBI Taxonomy" id="75796"/>
    <lineage>
        <taxon>Bacteria</taxon>
        <taxon>Pseudomonadati</taxon>
        <taxon>Pseudomonadota</taxon>
        <taxon>Betaproteobacteria</taxon>
        <taxon>Rhodocyclales</taxon>
        <taxon>Rhodocyclaceae</taxon>
        <taxon>Aromatoleum</taxon>
    </lineage>
</organism>
<keyword evidence="3" id="KW-1185">Reference proteome</keyword>